<organism evidence="3 4">
    <name type="scientific">Eubacterium cellulosolvens (strain ATCC 43171 / JCM 9499 / 6)</name>
    <name type="common">Cillobacterium cellulosolvens</name>
    <dbReference type="NCBI Taxonomy" id="633697"/>
    <lineage>
        <taxon>Bacteria</taxon>
        <taxon>Bacillati</taxon>
        <taxon>Bacillota</taxon>
        <taxon>Clostridia</taxon>
        <taxon>Eubacteriales</taxon>
        <taxon>Eubacteriaceae</taxon>
        <taxon>Eubacterium</taxon>
    </lineage>
</organism>
<dbReference type="Proteomes" id="UP000005753">
    <property type="component" value="Chromosome"/>
</dbReference>
<dbReference type="InterPro" id="IPR008454">
    <property type="entry name" value="Collagen-bd_Cna-like_B-typ_dom"/>
</dbReference>
<keyword evidence="1" id="KW-0472">Membrane</keyword>
<protein>
    <recommendedName>
        <fullName evidence="2">CNA-B domain-containing protein</fullName>
    </recommendedName>
</protein>
<dbReference type="Pfam" id="PF05738">
    <property type="entry name" value="Cna_B"/>
    <property type="match status" value="1"/>
</dbReference>
<dbReference type="CDD" id="cd00222">
    <property type="entry name" value="CollagenBindB"/>
    <property type="match status" value="1"/>
</dbReference>
<name>I5ATE0_EUBC6</name>
<dbReference type="EMBL" id="CM001487">
    <property type="protein sequence ID" value="EIM57063.1"/>
    <property type="molecule type" value="Genomic_DNA"/>
</dbReference>
<accession>I5ATE0</accession>
<dbReference type="OrthoDB" id="1747537at2"/>
<evidence type="ECO:0000313" key="4">
    <source>
        <dbReference type="Proteomes" id="UP000005753"/>
    </source>
</evidence>
<reference evidence="3 4" key="2">
    <citation type="submission" date="2012-02" db="EMBL/GenBank/DDBJ databases">
        <title>Improved High-Quality Draft sequence of Eubacterium cellulosolvens 6.</title>
        <authorList>
            <consortium name="US DOE Joint Genome Institute"/>
            <person name="Lucas S."/>
            <person name="Han J."/>
            <person name="Lapidus A."/>
            <person name="Cheng J.-F."/>
            <person name="Goodwin L."/>
            <person name="Pitluck S."/>
            <person name="Peters L."/>
            <person name="Mikhailova N."/>
            <person name="Gu W."/>
            <person name="Detter J.C."/>
            <person name="Han C."/>
            <person name="Tapia R."/>
            <person name="Land M."/>
            <person name="Hauser L."/>
            <person name="Kyrpides N."/>
            <person name="Ivanova N."/>
            <person name="Pagani I."/>
            <person name="Johnson E."/>
            <person name="Mukhopadhyay B."/>
            <person name="Anderson I."/>
            <person name="Woyke T."/>
        </authorList>
    </citation>
    <scope>NUCLEOTIDE SEQUENCE [LARGE SCALE GENOMIC DNA]</scope>
    <source>
        <strain evidence="3 4">6</strain>
    </source>
</reference>
<keyword evidence="1" id="KW-1133">Transmembrane helix</keyword>
<keyword evidence="1" id="KW-0812">Transmembrane</keyword>
<evidence type="ECO:0000313" key="3">
    <source>
        <dbReference type="EMBL" id="EIM57063.1"/>
    </source>
</evidence>
<keyword evidence="4" id="KW-1185">Reference proteome</keyword>
<proteinExistence type="predicted"/>
<evidence type="ECO:0000256" key="1">
    <source>
        <dbReference type="SAM" id="Phobius"/>
    </source>
</evidence>
<gene>
    <name evidence="3" type="ORF">EubceDRAFT1_1247</name>
</gene>
<feature type="domain" description="CNA-B" evidence="2">
    <location>
        <begin position="193"/>
        <end position="272"/>
    </location>
</feature>
<dbReference type="Gene3D" id="2.60.40.1140">
    <property type="entry name" value="Collagen-binding surface protein Cna, B-type domain"/>
    <property type="match status" value="1"/>
</dbReference>
<reference evidence="3 4" key="1">
    <citation type="submission" date="2010-08" db="EMBL/GenBank/DDBJ databases">
        <authorList>
            <consortium name="US DOE Joint Genome Institute (JGI-PGF)"/>
            <person name="Lucas S."/>
            <person name="Copeland A."/>
            <person name="Lapidus A."/>
            <person name="Cheng J.-F."/>
            <person name="Bruce D."/>
            <person name="Goodwin L."/>
            <person name="Pitluck S."/>
            <person name="Land M.L."/>
            <person name="Hauser L."/>
            <person name="Chang Y.-J."/>
            <person name="Anderson I.J."/>
            <person name="Johnson E."/>
            <person name="Mulhopadhyay B."/>
            <person name="Kyrpides N."/>
            <person name="Woyke T.J."/>
        </authorList>
    </citation>
    <scope>NUCLEOTIDE SEQUENCE [LARGE SCALE GENOMIC DNA]</scope>
    <source>
        <strain evidence="3 4">6</strain>
    </source>
</reference>
<dbReference type="HOGENOM" id="CLU_786966_0_0_9"/>
<dbReference type="eggNOG" id="ENOG5032RQN">
    <property type="taxonomic scope" value="Bacteria"/>
</dbReference>
<sequence>MKKQFVTNKRGAVAGILLLLLVIVAGLVPGATPAEAGVRSSTIRLTISFPVDGADFSLFKVGETDEENHFRLVGRFAESMLEASNAVVRGSAVETTDPDPFSMMLSGDETTLAGYARAGDEIAHIQANMATELTLDDGLYLVTGTAVTENGTTYTPVSFYLSFPSYDSEGKEEAEIKVESKYIQNQGSPKELRVVKLWAGDGEAGKRPEEIRVEVLCDGTVETVLTLGEENNWSAVYTPEGNGTYTVREQNVPEGYRVSVAQDEEGFVLTNTWEPEPSVTPTVTPAPEETPTEVPTLTPTVEVTKPGTSVTTSEAVKTGDETKLSLWIVLLMLSSMGMIVLGAVKRRRGERD</sequence>
<feature type="transmembrane region" description="Helical" evidence="1">
    <location>
        <begin position="324"/>
        <end position="344"/>
    </location>
</feature>
<dbReference type="SUPFAM" id="SSF49478">
    <property type="entry name" value="Cna protein B-type domain"/>
    <property type="match status" value="1"/>
</dbReference>
<dbReference type="AlphaFoldDB" id="I5ATE0"/>
<evidence type="ECO:0000259" key="2">
    <source>
        <dbReference type="Pfam" id="PF05738"/>
    </source>
</evidence>
<dbReference type="STRING" id="633697.EubceDRAFT1_1247"/>